<dbReference type="KEGG" id="fcy:FRACYDRAFT_249096"/>
<gene>
    <name evidence="2" type="ORF">FRACYDRAFT_249096</name>
</gene>
<dbReference type="Proteomes" id="UP000095751">
    <property type="component" value="Unassembled WGS sequence"/>
</dbReference>
<evidence type="ECO:0000313" key="2">
    <source>
        <dbReference type="EMBL" id="OEU09177.1"/>
    </source>
</evidence>
<proteinExistence type="predicted"/>
<protein>
    <submittedName>
        <fullName evidence="2">Uncharacterized protein</fullName>
    </submittedName>
</protein>
<evidence type="ECO:0000313" key="3">
    <source>
        <dbReference type="Proteomes" id="UP000095751"/>
    </source>
</evidence>
<keyword evidence="3" id="KW-1185">Reference proteome</keyword>
<dbReference type="InParanoid" id="A0A1E7ETL5"/>
<reference evidence="2 3" key="1">
    <citation type="submission" date="2016-09" db="EMBL/GenBank/DDBJ databases">
        <title>Extensive genetic diversity and differential bi-allelic expression allows diatom success in the polar Southern Ocean.</title>
        <authorList>
            <consortium name="DOE Joint Genome Institute"/>
            <person name="Mock T."/>
            <person name="Otillar R.P."/>
            <person name="Strauss J."/>
            <person name="Dupont C."/>
            <person name="Frickenhaus S."/>
            <person name="Maumus F."/>
            <person name="Mcmullan M."/>
            <person name="Sanges R."/>
            <person name="Schmutz J."/>
            <person name="Toseland A."/>
            <person name="Valas R."/>
            <person name="Veluchamy A."/>
            <person name="Ward B.J."/>
            <person name="Allen A."/>
            <person name="Barry K."/>
            <person name="Falciatore A."/>
            <person name="Ferrante M."/>
            <person name="Fortunato A.E."/>
            <person name="Gloeckner G."/>
            <person name="Gruber A."/>
            <person name="Hipkin R."/>
            <person name="Janech M."/>
            <person name="Kroth P."/>
            <person name="Leese F."/>
            <person name="Lindquist E."/>
            <person name="Lyon B.R."/>
            <person name="Martin J."/>
            <person name="Mayer C."/>
            <person name="Parker M."/>
            <person name="Quesneville H."/>
            <person name="Raymond J."/>
            <person name="Uhlig C."/>
            <person name="Valentin K.U."/>
            <person name="Worden A.Z."/>
            <person name="Armbrust E.V."/>
            <person name="Bowler C."/>
            <person name="Green B."/>
            <person name="Moulton V."/>
            <person name="Van Oosterhout C."/>
            <person name="Grigoriev I."/>
        </authorList>
    </citation>
    <scope>NUCLEOTIDE SEQUENCE [LARGE SCALE GENOMIC DNA]</scope>
    <source>
        <strain evidence="2 3">CCMP1102</strain>
    </source>
</reference>
<evidence type="ECO:0000256" key="1">
    <source>
        <dbReference type="SAM" id="Coils"/>
    </source>
</evidence>
<keyword evidence="1" id="KW-0175">Coiled coil</keyword>
<name>A0A1E7ETL5_9STRA</name>
<organism evidence="2 3">
    <name type="scientific">Fragilariopsis cylindrus CCMP1102</name>
    <dbReference type="NCBI Taxonomy" id="635003"/>
    <lineage>
        <taxon>Eukaryota</taxon>
        <taxon>Sar</taxon>
        <taxon>Stramenopiles</taxon>
        <taxon>Ochrophyta</taxon>
        <taxon>Bacillariophyta</taxon>
        <taxon>Bacillariophyceae</taxon>
        <taxon>Bacillariophycidae</taxon>
        <taxon>Bacillariales</taxon>
        <taxon>Bacillariaceae</taxon>
        <taxon>Fragilariopsis</taxon>
    </lineage>
</organism>
<dbReference type="EMBL" id="KV784377">
    <property type="protein sequence ID" value="OEU09177.1"/>
    <property type="molecule type" value="Genomic_DNA"/>
</dbReference>
<sequence length="244" mass="28190">MVDFLTLVQNTFRKLQLKVEIVILDRDITNRQRKFGIELYDLIEKQRRALHTQLEKDYGTTDDDDNDDDKLKKAIAVDDITQTLKLFQIIENEIKIPLEVTRKEINNMRESSVKFPPLLIQRRKEDFGRTIWPIICEETLWTHETLEKDLLLKNKDAANANANANNDNTTIVSNFMNVAIKAIEKGTKSTLKKVVGKLSLEEREVEACVDKAKSDIKVIENQKLEKQDEINSLLNDNTTIECSC</sequence>
<dbReference type="OrthoDB" id="41458at2759"/>
<accession>A0A1E7ETL5</accession>
<feature type="coiled-coil region" evidence="1">
    <location>
        <begin position="209"/>
        <end position="236"/>
    </location>
</feature>
<dbReference type="AlphaFoldDB" id="A0A1E7ETL5"/>